<name>A0A967BBN3_9RHOB</name>
<protein>
    <submittedName>
        <fullName evidence="1">Uncharacterized protein</fullName>
    </submittedName>
</protein>
<keyword evidence="2" id="KW-1185">Reference proteome</keyword>
<gene>
    <name evidence="1" type="ORF">HAT86_11105</name>
</gene>
<comment type="caution">
    <text evidence="1">The sequence shown here is derived from an EMBL/GenBank/DDBJ whole genome shotgun (WGS) entry which is preliminary data.</text>
</comment>
<evidence type="ECO:0000313" key="1">
    <source>
        <dbReference type="EMBL" id="NHQ75007.1"/>
    </source>
</evidence>
<organism evidence="1 2">
    <name type="scientific">Roseovarius gahaiensis</name>
    <dbReference type="NCBI Taxonomy" id="2716691"/>
    <lineage>
        <taxon>Bacteria</taxon>
        <taxon>Pseudomonadati</taxon>
        <taxon>Pseudomonadota</taxon>
        <taxon>Alphaproteobacteria</taxon>
        <taxon>Rhodobacterales</taxon>
        <taxon>Roseobacteraceae</taxon>
        <taxon>Roseovarius</taxon>
    </lineage>
</organism>
<dbReference type="EMBL" id="JAAORB010000022">
    <property type="protein sequence ID" value="NHQ75007.1"/>
    <property type="molecule type" value="Genomic_DNA"/>
</dbReference>
<dbReference type="InterPro" id="IPR045516">
    <property type="entry name" value="DUF6477"/>
</dbReference>
<dbReference type="RefSeq" id="WP_167197345.1">
    <property type="nucleotide sequence ID" value="NZ_JAAORB010000022.1"/>
</dbReference>
<dbReference type="AlphaFoldDB" id="A0A967BBN3"/>
<sequence>MLDMLSALNTLRRPCLLIRAARFGLAEYRRSTHLPRVLGIDPLPRSGEALMLLMDLELDIEAQRKKRTAEYSAARHVDVLIAMMGEARIVRAMIPQDGADQVKASGIDAFFSAT</sequence>
<dbReference type="Proteomes" id="UP000639775">
    <property type="component" value="Unassembled WGS sequence"/>
</dbReference>
<proteinExistence type="predicted"/>
<accession>A0A967BBN3</accession>
<reference evidence="1" key="1">
    <citation type="submission" date="2020-03" db="EMBL/GenBank/DDBJ databases">
        <title>Roseovarius gahaiensis sp. nov., isolated from Gahai Saline Lake, China.</title>
        <authorList>
            <person name="Sun X."/>
        </authorList>
    </citation>
    <scope>NUCLEOTIDE SEQUENCE</scope>
    <source>
        <strain evidence="1">GH877</strain>
    </source>
</reference>
<evidence type="ECO:0000313" key="2">
    <source>
        <dbReference type="Proteomes" id="UP000639775"/>
    </source>
</evidence>
<dbReference type="Pfam" id="PF20083">
    <property type="entry name" value="DUF6477"/>
    <property type="match status" value="1"/>
</dbReference>